<dbReference type="SUPFAM" id="SSF141571">
    <property type="entry name" value="Pentapeptide repeat-like"/>
    <property type="match status" value="1"/>
</dbReference>
<dbReference type="PANTHER" id="PTHR14136">
    <property type="entry name" value="BTB_POZ DOMAIN-CONTAINING PROTEIN KCTD9"/>
    <property type="match status" value="1"/>
</dbReference>
<feature type="compositionally biased region" description="Pro residues" evidence="1">
    <location>
        <begin position="425"/>
        <end position="439"/>
    </location>
</feature>
<gene>
    <name evidence="3" type="ORF">SM611_15750</name>
</gene>
<reference evidence="3 4" key="1">
    <citation type="submission" date="2023-11" db="EMBL/GenBank/DDBJ databases">
        <title>Actinomadura monticuli sp. nov., isolated from volcanic ash.</title>
        <authorList>
            <person name="Lee S.D."/>
            <person name="Yang H."/>
            <person name="Kim I.S."/>
        </authorList>
    </citation>
    <scope>NUCLEOTIDE SEQUENCE [LARGE SCALE GENOMIC DNA]</scope>
    <source>
        <strain evidence="3 4">DLS-62</strain>
    </source>
</reference>
<feature type="domain" description="DUF6745" evidence="2">
    <location>
        <begin position="132"/>
        <end position="203"/>
    </location>
</feature>
<dbReference type="PANTHER" id="PTHR14136:SF17">
    <property type="entry name" value="BTB_POZ DOMAIN-CONTAINING PROTEIN KCTD9"/>
    <property type="match status" value="1"/>
</dbReference>
<dbReference type="InterPro" id="IPR001646">
    <property type="entry name" value="5peptide_repeat"/>
</dbReference>
<protein>
    <submittedName>
        <fullName evidence="3">Pentapeptide repeat-containing protein</fullName>
    </submittedName>
</protein>
<feature type="region of interest" description="Disordered" evidence="1">
    <location>
        <begin position="413"/>
        <end position="452"/>
    </location>
</feature>
<comment type="caution">
    <text evidence="3">The sequence shown here is derived from an EMBL/GenBank/DDBJ whole genome shotgun (WGS) entry which is preliminary data.</text>
</comment>
<sequence length="452" mass="48594">MALPRPLNTQLYVNPSVVGLDIRRLVARLPRWAGRRATEPADRPRAEAAIRGLYGLVGAPQPRLVWIDSPRDDSEWDWSGYGAPNPKAIAAAHGEPEPGEFLLYLLSGGQAKKGGRLGRKRRRAIWDRRLALWEELVESCGGWWPFEDVCLVCERPAEVRLADAPRAGEEPPPVLHCRTGPAIRYRDGFQLYALHGKVVPADAITGEGTGSGRPSRSPGDLAALIEGGSAETVARLVGKDLRGADLRGVRFPAGADLTGADLSGADLRHADLSEADPSQAGRMGAQFTGSTLVGADLRDAEFGIVGDFIGADLTDADLSGAGLGGAPEVGFWCFHDAKLVRTKLISAHMVGAIFTGADLTGADFSKALLGYISGPLHQNHALHHFARCTWDSTTKWPNADWAEAVRKVSDPVDGRGAFRVREKPPPPPAARQEPFPQPSALPDGDPFFDFNR</sequence>
<dbReference type="Pfam" id="PF00805">
    <property type="entry name" value="Pentapeptide"/>
    <property type="match status" value="2"/>
</dbReference>
<evidence type="ECO:0000313" key="3">
    <source>
        <dbReference type="EMBL" id="MFA1540382.1"/>
    </source>
</evidence>
<accession>A0ABV4QB30</accession>
<name>A0ABV4QB30_9ACTN</name>
<evidence type="ECO:0000256" key="1">
    <source>
        <dbReference type="SAM" id="MobiDB-lite"/>
    </source>
</evidence>
<dbReference type="EMBL" id="JAXCEI010000006">
    <property type="protein sequence ID" value="MFA1540382.1"/>
    <property type="molecule type" value="Genomic_DNA"/>
</dbReference>
<dbReference type="Pfam" id="PF20530">
    <property type="entry name" value="DUF6745"/>
    <property type="match status" value="1"/>
</dbReference>
<dbReference type="InterPro" id="IPR051082">
    <property type="entry name" value="Pentapeptide-BTB/POZ_domain"/>
</dbReference>
<proteinExistence type="predicted"/>
<evidence type="ECO:0000313" key="4">
    <source>
        <dbReference type="Proteomes" id="UP001569963"/>
    </source>
</evidence>
<dbReference type="Proteomes" id="UP001569963">
    <property type="component" value="Unassembled WGS sequence"/>
</dbReference>
<dbReference type="InterPro" id="IPR046633">
    <property type="entry name" value="DUF6745"/>
</dbReference>
<organism evidence="3 4">
    <name type="scientific">Actinomadura monticuli</name>
    <dbReference type="NCBI Taxonomy" id="3097367"/>
    <lineage>
        <taxon>Bacteria</taxon>
        <taxon>Bacillati</taxon>
        <taxon>Actinomycetota</taxon>
        <taxon>Actinomycetes</taxon>
        <taxon>Streptosporangiales</taxon>
        <taxon>Thermomonosporaceae</taxon>
        <taxon>Actinomadura</taxon>
    </lineage>
</organism>
<dbReference type="Gene3D" id="2.160.20.80">
    <property type="entry name" value="E3 ubiquitin-protein ligase SopA"/>
    <property type="match status" value="1"/>
</dbReference>
<dbReference type="RefSeq" id="WP_371950287.1">
    <property type="nucleotide sequence ID" value="NZ_JAXCEI010000006.1"/>
</dbReference>
<keyword evidence="4" id="KW-1185">Reference proteome</keyword>
<evidence type="ECO:0000259" key="2">
    <source>
        <dbReference type="Pfam" id="PF20530"/>
    </source>
</evidence>